<comment type="similarity">
    <text evidence="1">Belongs to the DNA mismatch repair MutL/HexB family.</text>
</comment>
<dbReference type="Gene3D" id="3.30.1370.100">
    <property type="entry name" value="MutL, C-terminal domain, regulatory subdomain"/>
    <property type="match status" value="1"/>
</dbReference>
<evidence type="ECO:0000313" key="4">
    <source>
        <dbReference type="EMBL" id="KAK4523829.1"/>
    </source>
</evidence>
<dbReference type="GO" id="GO:0006298">
    <property type="term" value="P:mismatch repair"/>
    <property type="evidence" value="ECO:0007669"/>
    <property type="project" value="InterPro"/>
</dbReference>
<feature type="domain" description="MutL C-terminal dimerisation" evidence="3">
    <location>
        <begin position="481"/>
        <end position="640"/>
    </location>
</feature>
<dbReference type="InterPro" id="IPR042120">
    <property type="entry name" value="MutL_C_dimsub"/>
</dbReference>
<evidence type="ECO:0000259" key="3">
    <source>
        <dbReference type="SMART" id="SM00853"/>
    </source>
</evidence>
<organism evidence="4 5">
    <name type="scientific">Galdieria yellowstonensis</name>
    <dbReference type="NCBI Taxonomy" id="3028027"/>
    <lineage>
        <taxon>Eukaryota</taxon>
        <taxon>Rhodophyta</taxon>
        <taxon>Bangiophyceae</taxon>
        <taxon>Galdieriales</taxon>
        <taxon>Galdieriaceae</taxon>
        <taxon>Galdieria</taxon>
    </lineage>
</organism>
<dbReference type="GO" id="GO:0032300">
    <property type="term" value="C:mismatch repair complex"/>
    <property type="evidence" value="ECO:0007669"/>
    <property type="project" value="InterPro"/>
</dbReference>
<dbReference type="InterPro" id="IPR042121">
    <property type="entry name" value="MutL_C_regsub"/>
</dbReference>
<gene>
    <name evidence="4" type="ORF">GAYE_SCF00G1725</name>
</gene>
<dbReference type="AlphaFoldDB" id="A0AAV9I917"/>
<reference evidence="4 5" key="1">
    <citation type="submission" date="2022-07" db="EMBL/GenBank/DDBJ databases">
        <title>Genome-wide signatures of adaptation to extreme environments.</title>
        <authorList>
            <person name="Cho C.H."/>
            <person name="Yoon H.S."/>
        </authorList>
    </citation>
    <scope>NUCLEOTIDE SEQUENCE [LARGE SCALE GENOMIC DNA]</scope>
    <source>
        <strain evidence="4 5">108.79 E11</strain>
    </source>
</reference>
<dbReference type="InterPro" id="IPR038973">
    <property type="entry name" value="MutL/Mlh/Pms-like"/>
</dbReference>
<dbReference type="Proteomes" id="UP001300502">
    <property type="component" value="Unassembled WGS sequence"/>
</dbReference>
<sequence>MAFFFKKLVILSIRPFSLSSWFRMAVQRLLSQETIHLLCASLEVHEPCIILDKLLYCSLQCGSAWVRVTVRQADCSLVLEDDGMGAATDEIESLESSSREDSTFLLLQNQLSENFGNVVRLLSSICDITVVSRKQHQDSSRCIQIKGGQIIQTKSVPHYLRYGNKVSIHACFYINSVTTCVTKIHLTNLFYSLPVRQQWLKENQKHLYHMVHSSILKFAAMFPKCDFELHTQTSSISAALFRIFRRTGSWKSRLKELWGADITSHLVPLHLESNHENEKWMARGFFSIQKSTRISKEYSQILFLNDKPCYLNLRNEISNILSKISEEQLQVATKSDKTQPGEPIFYIHLYMQKDRIFSYLPEYVEAQILRVLRETFYASLLDDKSNLQKNTLQWKVPTPPKIHENFQLLPQKLYSPRLPNPNLPKLSVKKISQVMKNLQQFVSSPSVYTPIGRGALKLGESNSIHHISTPVLRDIFDKMQWKGVWNRSFLLFWADKTLYAMDQHAADERVQYENLQHQLLEQVNNGSIPTTVLKESQIYLRLSVEEYEYAYRYKEILRQWGWTLTFDSHSPFETSPQVQILEMPCIAEMPTIHLDVLREQIQSIMDTKSPNVILQEIPQGFLQQLATRACQKAIKFGDSLTRQRINQLIEQLKTCKYPFQCAHGRPSAVPLFRVSK</sequence>
<dbReference type="SUPFAM" id="SSF55874">
    <property type="entry name" value="ATPase domain of HSP90 chaperone/DNA topoisomerase II/histidine kinase"/>
    <property type="match status" value="1"/>
</dbReference>
<accession>A0AAV9I917</accession>
<dbReference type="GO" id="GO:0140664">
    <property type="term" value="F:ATP-dependent DNA damage sensor activity"/>
    <property type="evidence" value="ECO:0007669"/>
    <property type="project" value="InterPro"/>
</dbReference>
<dbReference type="PANTHER" id="PTHR10073:SF47">
    <property type="entry name" value="DNA MISMATCH REPAIR PROTEIN MLH3"/>
    <property type="match status" value="1"/>
</dbReference>
<dbReference type="EMBL" id="JANCYU010000020">
    <property type="protein sequence ID" value="KAK4523829.1"/>
    <property type="molecule type" value="Genomic_DNA"/>
</dbReference>
<comment type="caution">
    <text evidence="4">The sequence shown here is derived from an EMBL/GenBank/DDBJ whole genome shotgun (WGS) entry which is preliminary data.</text>
</comment>
<dbReference type="Pfam" id="PF08676">
    <property type="entry name" value="MutL_C"/>
    <property type="match status" value="1"/>
</dbReference>
<feature type="chain" id="PRO_5043440611" description="MutL C-terminal dimerisation domain-containing protein" evidence="2">
    <location>
        <begin position="20"/>
        <end position="676"/>
    </location>
</feature>
<dbReference type="InterPro" id="IPR014790">
    <property type="entry name" value="MutL_C"/>
</dbReference>
<evidence type="ECO:0000313" key="5">
    <source>
        <dbReference type="Proteomes" id="UP001300502"/>
    </source>
</evidence>
<keyword evidence="2" id="KW-0732">Signal</keyword>
<dbReference type="InterPro" id="IPR036890">
    <property type="entry name" value="HATPase_C_sf"/>
</dbReference>
<keyword evidence="5" id="KW-1185">Reference proteome</keyword>
<name>A0AAV9I917_9RHOD</name>
<dbReference type="SMART" id="SM00853">
    <property type="entry name" value="MutL_C"/>
    <property type="match status" value="1"/>
</dbReference>
<evidence type="ECO:0000256" key="2">
    <source>
        <dbReference type="SAM" id="SignalP"/>
    </source>
</evidence>
<dbReference type="SUPFAM" id="SSF118116">
    <property type="entry name" value="DNA mismatch repair protein MutL"/>
    <property type="match status" value="1"/>
</dbReference>
<dbReference type="Gene3D" id="3.30.1540.20">
    <property type="entry name" value="MutL, C-terminal domain, dimerisation subdomain"/>
    <property type="match status" value="1"/>
</dbReference>
<dbReference type="GO" id="GO:0005524">
    <property type="term" value="F:ATP binding"/>
    <property type="evidence" value="ECO:0007669"/>
    <property type="project" value="InterPro"/>
</dbReference>
<protein>
    <recommendedName>
        <fullName evidence="3">MutL C-terminal dimerisation domain-containing protein</fullName>
    </recommendedName>
</protein>
<dbReference type="InterPro" id="IPR037198">
    <property type="entry name" value="MutL_C_sf"/>
</dbReference>
<dbReference type="GO" id="GO:0016887">
    <property type="term" value="F:ATP hydrolysis activity"/>
    <property type="evidence" value="ECO:0007669"/>
    <property type="project" value="InterPro"/>
</dbReference>
<dbReference type="PANTHER" id="PTHR10073">
    <property type="entry name" value="DNA MISMATCH REPAIR PROTEIN MLH, PMS, MUTL"/>
    <property type="match status" value="1"/>
</dbReference>
<proteinExistence type="inferred from homology"/>
<evidence type="ECO:0000256" key="1">
    <source>
        <dbReference type="ARBA" id="ARBA00006082"/>
    </source>
</evidence>
<feature type="signal peptide" evidence="2">
    <location>
        <begin position="1"/>
        <end position="19"/>
    </location>
</feature>
<dbReference type="Gene3D" id="3.30.565.10">
    <property type="entry name" value="Histidine kinase-like ATPase, C-terminal domain"/>
    <property type="match status" value="1"/>
</dbReference>